<evidence type="ECO:0000256" key="1">
    <source>
        <dbReference type="SAM" id="Phobius"/>
    </source>
</evidence>
<keyword evidence="1" id="KW-0812">Transmembrane</keyword>
<sequence>MGKTTVTYQQAQQVAVDQTATSGDSLATNKSLRTPIQEISTAAPRHLQVKQAVPPKKKIYRTWSSEDSVYFNLKSSDGAIGIDKVSLPSQLTVEKQALDKPAAESIQIAKDTSNQPVQNVVSVPPPPVIQRKGSPFEESKDWLAGFILLALIVAGFIKLTAGKYLSDLFSSVRYQQSASKLFFSGNLQNQKPSWALTFLFFLSTSMLIFEFAHLGGKSPQRFSPLVFFILVNAGVVGYFILKNLLYRFVSVVFEAHQATKEYLFNANMLSKVFGIACLPIVSIVPFVDVLTATFLLKAGVVLFIIMYIIQLLRGAKIILRSPLSIFYMFLYFCALEILPLSILIKVMIY</sequence>
<accession>A0A941J2X5</accession>
<feature type="transmembrane region" description="Helical" evidence="1">
    <location>
        <begin position="262"/>
        <end position="284"/>
    </location>
</feature>
<evidence type="ECO:0000313" key="3">
    <source>
        <dbReference type="Proteomes" id="UP000679220"/>
    </source>
</evidence>
<dbReference type="Pfam" id="PF14093">
    <property type="entry name" value="DUF4271"/>
    <property type="match status" value="1"/>
</dbReference>
<proteinExistence type="predicted"/>
<reference evidence="2" key="2">
    <citation type="submission" date="2021-04" db="EMBL/GenBank/DDBJ databases">
        <authorList>
            <person name="Zhang T."/>
            <person name="Zhang Y."/>
            <person name="Lu D."/>
            <person name="Zuo D."/>
            <person name="Du Z."/>
        </authorList>
    </citation>
    <scope>NUCLEOTIDE SEQUENCE</scope>
    <source>
        <strain evidence="2">JR1</strain>
    </source>
</reference>
<protein>
    <submittedName>
        <fullName evidence="2">DUF4271 domain-containing protein</fullName>
    </submittedName>
</protein>
<reference evidence="2" key="1">
    <citation type="journal article" date="2018" name="Int. J. Syst. Evol. Microbiol.">
        <title>Carboxylicivirga sediminis sp. nov., isolated from coastal sediment.</title>
        <authorList>
            <person name="Wang F.Q."/>
            <person name="Ren L.H."/>
            <person name="Zou R.J."/>
            <person name="Sun Y.Z."/>
            <person name="Liu X.J."/>
            <person name="Jiang F."/>
            <person name="Liu L.J."/>
        </authorList>
    </citation>
    <scope>NUCLEOTIDE SEQUENCE</scope>
    <source>
        <strain evidence="2">JR1</strain>
    </source>
</reference>
<comment type="caution">
    <text evidence="2">The sequence shown here is derived from an EMBL/GenBank/DDBJ whole genome shotgun (WGS) entry which is preliminary data.</text>
</comment>
<keyword evidence="3" id="KW-1185">Reference proteome</keyword>
<feature type="transmembrane region" description="Helical" evidence="1">
    <location>
        <begin position="222"/>
        <end position="241"/>
    </location>
</feature>
<dbReference type="EMBL" id="JAGTAR010000053">
    <property type="protein sequence ID" value="MBR8538197.1"/>
    <property type="molecule type" value="Genomic_DNA"/>
</dbReference>
<dbReference type="Proteomes" id="UP000679220">
    <property type="component" value="Unassembled WGS sequence"/>
</dbReference>
<dbReference type="AlphaFoldDB" id="A0A941J2X5"/>
<evidence type="ECO:0000313" key="2">
    <source>
        <dbReference type="EMBL" id="MBR8538197.1"/>
    </source>
</evidence>
<dbReference type="InterPro" id="IPR025367">
    <property type="entry name" value="DUF4271"/>
</dbReference>
<organism evidence="2 3">
    <name type="scientific">Carboxylicivirga sediminis</name>
    <dbReference type="NCBI Taxonomy" id="2006564"/>
    <lineage>
        <taxon>Bacteria</taxon>
        <taxon>Pseudomonadati</taxon>
        <taxon>Bacteroidota</taxon>
        <taxon>Bacteroidia</taxon>
        <taxon>Marinilabiliales</taxon>
        <taxon>Marinilabiliaceae</taxon>
        <taxon>Carboxylicivirga</taxon>
    </lineage>
</organism>
<dbReference type="RefSeq" id="WP_212193221.1">
    <property type="nucleotide sequence ID" value="NZ_JAGTAR010000053.1"/>
</dbReference>
<keyword evidence="1" id="KW-0472">Membrane</keyword>
<gene>
    <name evidence="2" type="ORF">KDU71_21680</name>
</gene>
<name>A0A941J2X5_9BACT</name>
<feature type="transmembrane region" description="Helical" evidence="1">
    <location>
        <begin position="290"/>
        <end position="312"/>
    </location>
</feature>
<feature type="transmembrane region" description="Helical" evidence="1">
    <location>
        <begin position="142"/>
        <end position="161"/>
    </location>
</feature>
<feature type="transmembrane region" description="Helical" evidence="1">
    <location>
        <begin position="194"/>
        <end position="216"/>
    </location>
</feature>
<feature type="transmembrane region" description="Helical" evidence="1">
    <location>
        <begin position="324"/>
        <end position="348"/>
    </location>
</feature>
<keyword evidence="1" id="KW-1133">Transmembrane helix</keyword>